<proteinExistence type="predicted"/>
<sequence>MFNAYVKNRDDFDESILNVDKDGKSKTFKINSFFATLLSYDALTASIATVQSQHQNNAFLSNGQLVHDYREEQIRQRRVYKNNFLHTEQFNPPTFFPVPIKEYAFIDPTHQINTLDYMQQIINICTKNKTELIVILAPEHVRLLETYKLLGLWPRYEEWQQALLNLIQQHNDNHPQLPYTLWGFNKLNQYTTEVCRPVMTAE</sequence>
<dbReference type="OrthoDB" id="7324894at2"/>
<dbReference type="Proteomes" id="UP000201728">
    <property type="component" value="Chromosome"/>
</dbReference>
<dbReference type="RefSeq" id="WP_094091295.1">
    <property type="nucleotide sequence ID" value="NZ_CP016397.1"/>
</dbReference>
<protein>
    <submittedName>
        <fullName evidence="1">Uncharacterized protein</fullName>
    </submittedName>
</protein>
<gene>
    <name evidence="1" type="ORF">clem_09430</name>
</gene>
<dbReference type="AlphaFoldDB" id="A0A222P3L4"/>
<accession>A0A222P3L4</accession>
<name>A0A222P3L4_9GAMM</name>
<dbReference type="KEGG" id="lcd:clem_09430"/>
<keyword evidence="2" id="KW-1185">Reference proteome</keyword>
<dbReference type="EMBL" id="CP016397">
    <property type="protein sequence ID" value="ASQ46436.1"/>
    <property type="molecule type" value="Genomic_DNA"/>
</dbReference>
<evidence type="ECO:0000313" key="1">
    <source>
        <dbReference type="EMBL" id="ASQ46436.1"/>
    </source>
</evidence>
<evidence type="ECO:0000313" key="2">
    <source>
        <dbReference type="Proteomes" id="UP000201728"/>
    </source>
</evidence>
<organism evidence="1 2">
    <name type="scientific">Legionella clemsonensis</name>
    <dbReference type="NCBI Taxonomy" id="1867846"/>
    <lineage>
        <taxon>Bacteria</taxon>
        <taxon>Pseudomonadati</taxon>
        <taxon>Pseudomonadota</taxon>
        <taxon>Gammaproteobacteria</taxon>
        <taxon>Legionellales</taxon>
        <taxon>Legionellaceae</taxon>
        <taxon>Legionella</taxon>
    </lineage>
</organism>
<reference evidence="1 2" key="1">
    <citation type="submission" date="2016-07" db="EMBL/GenBank/DDBJ databases">
        <authorList>
            <person name="Hassler H."/>
        </authorList>
    </citation>
    <scope>NUCLEOTIDE SEQUENCE [LARGE SCALE GENOMIC DNA]</scope>
    <source>
        <strain evidence="1 2">CDC-D5610</strain>
    </source>
</reference>